<feature type="site" description="May play a role in transmitting local conformational changes" evidence="9">
    <location>
        <position position="98"/>
    </location>
</feature>
<dbReference type="EC" id="1.13.11.53" evidence="9"/>
<sequence length="177" mass="19716">MSYVAVFPLASPDTPNKVLTHFEDIVSTLAALGVRFERWQPATSLEREAGEAELIAAYQAQVDALGYANVDLFSVTCDHPQKVEVRAQFLVEHRYSEDHVRFIAAGQGLFTLHVDDYVYAVRCERNDLLIIPAGMPHWFDIGENPHFVTLRVFDTRQGLVPDVTGSVIAAVFPGLDD</sequence>
<dbReference type="OrthoDB" id="9795636at2"/>
<dbReference type="Gene3D" id="2.60.120.10">
    <property type="entry name" value="Jelly Rolls"/>
    <property type="match status" value="1"/>
</dbReference>
<evidence type="ECO:0000256" key="8">
    <source>
        <dbReference type="ARBA" id="ARBA00023167"/>
    </source>
</evidence>
<evidence type="ECO:0000256" key="6">
    <source>
        <dbReference type="ARBA" id="ARBA00023002"/>
    </source>
</evidence>
<dbReference type="GO" id="GO:0010309">
    <property type="term" value="F:acireductone dioxygenase [iron(II)-requiring] activity"/>
    <property type="evidence" value="ECO:0007669"/>
    <property type="project" value="UniProtKB-UniRule"/>
</dbReference>
<comment type="catalytic activity">
    <reaction evidence="1 9">
        <text>1,2-dihydroxy-5-(methylsulfanyl)pent-1-en-3-one + O2 = 4-methylsulfanyl-2-oxobutanoate + formate + 2 H(+)</text>
        <dbReference type="Rhea" id="RHEA:24504"/>
        <dbReference type="ChEBI" id="CHEBI:15378"/>
        <dbReference type="ChEBI" id="CHEBI:15379"/>
        <dbReference type="ChEBI" id="CHEBI:15740"/>
        <dbReference type="ChEBI" id="CHEBI:16723"/>
        <dbReference type="ChEBI" id="CHEBI:49252"/>
        <dbReference type="EC" id="1.13.11.54"/>
    </reaction>
</comment>
<accession>A0A1H2N3K7</accession>
<evidence type="ECO:0000313" key="11">
    <source>
        <dbReference type="Proteomes" id="UP000198600"/>
    </source>
</evidence>
<comment type="cofactor">
    <cofactor evidence="9">
        <name>Ni(2+)</name>
        <dbReference type="ChEBI" id="CHEBI:49786"/>
    </cofactor>
    <text evidence="9">Binds 1 nickel ion per monomer.</text>
</comment>
<keyword evidence="5 9" id="KW-0223">Dioxygenase</keyword>
<dbReference type="EMBL" id="LT629802">
    <property type="protein sequence ID" value="SDU99741.1"/>
    <property type="molecule type" value="Genomic_DNA"/>
</dbReference>
<dbReference type="SUPFAM" id="SSF51182">
    <property type="entry name" value="RmlC-like cupins"/>
    <property type="match status" value="1"/>
</dbReference>
<dbReference type="AlphaFoldDB" id="A0A1H2N3K7"/>
<dbReference type="Proteomes" id="UP000198600">
    <property type="component" value="Chromosome I"/>
</dbReference>
<dbReference type="EC" id="1.13.11.54" evidence="9"/>
<dbReference type="InterPro" id="IPR004313">
    <property type="entry name" value="ARD"/>
</dbReference>
<comment type="similarity">
    <text evidence="9">Belongs to the acireductone dioxygenase (ARD) family.</text>
</comment>
<evidence type="ECO:0000313" key="10">
    <source>
        <dbReference type="EMBL" id="SDU99741.1"/>
    </source>
</evidence>
<dbReference type="GO" id="GO:0016151">
    <property type="term" value="F:nickel cation binding"/>
    <property type="evidence" value="ECO:0007669"/>
    <property type="project" value="UniProtKB-UniRule"/>
</dbReference>
<feature type="binding site" evidence="9">
    <location>
        <position position="137"/>
    </location>
    <ligand>
        <name>Ni(2+)</name>
        <dbReference type="ChEBI" id="CHEBI:49786"/>
    </ligand>
</feature>
<dbReference type="GO" id="GO:0019509">
    <property type="term" value="P:L-methionine salvage from methylthioadenosine"/>
    <property type="evidence" value="ECO:0007669"/>
    <property type="project" value="UniProtKB-UniRule"/>
</dbReference>
<keyword evidence="11" id="KW-1185">Reference proteome</keyword>
<organism evidence="10 11">
    <name type="scientific">Pseudomonas mucidolens</name>
    <dbReference type="NCBI Taxonomy" id="46679"/>
    <lineage>
        <taxon>Bacteria</taxon>
        <taxon>Pseudomonadati</taxon>
        <taxon>Pseudomonadota</taxon>
        <taxon>Gammaproteobacteria</taxon>
        <taxon>Pseudomonadales</taxon>
        <taxon>Pseudomonadaceae</taxon>
        <taxon>Pseudomonas</taxon>
    </lineage>
</organism>
<dbReference type="GO" id="GO:0010308">
    <property type="term" value="F:acireductone dioxygenase (Ni2+-requiring) activity"/>
    <property type="evidence" value="ECO:0007669"/>
    <property type="project" value="UniProtKB-UniRule"/>
</dbReference>
<dbReference type="PANTHER" id="PTHR23418:SF0">
    <property type="entry name" value="ACIREDUCTONE DIOXYGENASE"/>
    <property type="match status" value="1"/>
</dbReference>
<dbReference type="Pfam" id="PF03079">
    <property type="entry name" value="ARD"/>
    <property type="match status" value="1"/>
</dbReference>
<gene>
    <name evidence="9" type="primary">mtnD</name>
    <name evidence="10" type="ORF">SAMN05216202_2878</name>
</gene>
<keyword evidence="8 9" id="KW-0486">Methionine biosynthesis</keyword>
<keyword evidence="4 9" id="KW-0479">Metal-binding</keyword>
<comment type="caution">
    <text evidence="9">Lacks conserved residue(s) required for the propagation of feature annotation.</text>
</comment>
<dbReference type="HAMAP" id="MF_01682">
    <property type="entry name" value="Salvage_MtnD"/>
    <property type="match status" value="1"/>
</dbReference>
<evidence type="ECO:0000256" key="7">
    <source>
        <dbReference type="ARBA" id="ARBA00023004"/>
    </source>
</evidence>
<comment type="subunit">
    <text evidence="9">Monomer.</text>
</comment>
<dbReference type="InterPro" id="IPR014710">
    <property type="entry name" value="RmlC-like_jellyroll"/>
</dbReference>
<name>A0A1H2N3K7_9PSED</name>
<dbReference type="CDD" id="cd02232">
    <property type="entry name" value="cupin_ARD"/>
    <property type="match status" value="1"/>
</dbReference>
<dbReference type="InterPro" id="IPR011051">
    <property type="entry name" value="RmlC_Cupin_sf"/>
</dbReference>
<keyword evidence="2 9" id="KW-0533">Nickel</keyword>
<feature type="site" description="Important to generate the dianion" evidence="9">
    <location>
        <position position="101"/>
    </location>
</feature>
<comment type="cofactor">
    <cofactor evidence="9">
        <name>Fe(2+)</name>
        <dbReference type="ChEBI" id="CHEBI:29033"/>
    </cofactor>
    <text evidence="9">Binds 1 Fe(2+) cation per monomer.</text>
</comment>
<dbReference type="RefSeq" id="WP_084378084.1">
    <property type="nucleotide sequence ID" value="NZ_LS483433.1"/>
</dbReference>
<dbReference type="STRING" id="46679.SAMN05216202_2878"/>
<comment type="pathway">
    <text evidence="9">Amino-acid biosynthesis; L-methionine biosynthesis via salvage pathway; L-methionine from S-methyl-5-thio-alpha-D-ribose 1-phosphate: step 5/6.</text>
</comment>
<protein>
    <recommendedName>
        <fullName evidence="9">Acireductone dioxygenase</fullName>
    </recommendedName>
    <alternativeName>
        <fullName evidence="9">1,2-dihydroxy-3-keto-5-methylthiopentene dioxygenase</fullName>
        <shortName evidence="9">DHK-MTPene dioxygenase</shortName>
    </alternativeName>
    <alternativeName>
        <fullName evidence="9">Acireductone dioxygenase (Fe(2+)-requiring)</fullName>
        <shortName evidence="9">ARD'</shortName>
        <shortName evidence="9">Fe-ARD</shortName>
        <ecNumber evidence="9">1.13.11.54</ecNumber>
    </alternativeName>
    <alternativeName>
        <fullName evidence="9">Acireductone dioxygenase (Ni(2+)-requiring)</fullName>
        <shortName evidence="9">ARD</shortName>
        <shortName evidence="9">Ni-ARD</shortName>
        <ecNumber evidence="9">1.13.11.53</ecNumber>
    </alternativeName>
</protein>
<comment type="catalytic activity">
    <reaction evidence="9">
        <text>1,2-dihydroxy-5-(methylsulfanyl)pent-1-en-3-one + O2 = 3-(methylsulfanyl)propanoate + CO + formate + 2 H(+)</text>
        <dbReference type="Rhea" id="RHEA:14161"/>
        <dbReference type="ChEBI" id="CHEBI:15378"/>
        <dbReference type="ChEBI" id="CHEBI:15379"/>
        <dbReference type="ChEBI" id="CHEBI:15740"/>
        <dbReference type="ChEBI" id="CHEBI:17245"/>
        <dbReference type="ChEBI" id="CHEBI:49016"/>
        <dbReference type="ChEBI" id="CHEBI:49252"/>
        <dbReference type="EC" id="1.13.11.53"/>
    </reaction>
</comment>
<evidence type="ECO:0000256" key="4">
    <source>
        <dbReference type="ARBA" id="ARBA00022723"/>
    </source>
</evidence>
<keyword evidence="3 9" id="KW-0028">Amino-acid biosynthesis</keyword>
<dbReference type="GO" id="GO:0005506">
    <property type="term" value="F:iron ion binding"/>
    <property type="evidence" value="ECO:0007669"/>
    <property type="project" value="UniProtKB-UniRule"/>
</dbReference>
<evidence type="ECO:0000256" key="5">
    <source>
        <dbReference type="ARBA" id="ARBA00022964"/>
    </source>
</evidence>
<dbReference type="GO" id="GO:0019284">
    <property type="term" value="P:L-methionine salvage from S-adenosylmethionine"/>
    <property type="evidence" value="ECO:0007669"/>
    <property type="project" value="InterPro"/>
</dbReference>
<dbReference type="PANTHER" id="PTHR23418">
    <property type="entry name" value="ACIREDUCTONE DIOXYGENASE"/>
    <property type="match status" value="1"/>
</dbReference>
<feature type="site" description="May play a role in metal incorporation in vivo" evidence="9">
    <location>
        <position position="92"/>
    </location>
</feature>
<evidence type="ECO:0000256" key="3">
    <source>
        <dbReference type="ARBA" id="ARBA00022605"/>
    </source>
</evidence>
<evidence type="ECO:0000256" key="9">
    <source>
        <dbReference type="HAMAP-Rule" id="MF_01682"/>
    </source>
</evidence>
<feature type="binding site" evidence="9">
    <location>
        <position position="93"/>
    </location>
    <ligand>
        <name>Ni(2+)</name>
        <dbReference type="ChEBI" id="CHEBI:49786"/>
    </ligand>
</feature>
<reference evidence="11" key="1">
    <citation type="submission" date="2016-10" db="EMBL/GenBank/DDBJ databases">
        <authorList>
            <person name="Varghese N."/>
            <person name="Submissions S."/>
        </authorList>
    </citation>
    <scope>NUCLEOTIDE SEQUENCE [LARGE SCALE GENOMIC DNA]</scope>
    <source>
        <strain evidence="11">LMG 2223</strain>
    </source>
</reference>
<feature type="binding site" evidence="9">
    <location>
        <position position="137"/>
    </location>
    <ligand>
        <name>Fe(2+)</name>
        <dbReference type="ChEBI" id="CHEBI:29033"/>
    </ligand>
</feature>
<comment type="function">
    <text evidence="9">Catalyzes 2 different reactions between oxygene and the acireductone 1,2-dihydroxy-3-keto-5-methylthiopentene (DHK-MTPene) depending upon the metal bound in the active site. Fe-containing acireductone dioxygenase (Fe-ARD) produces formate and 2-keto-4-methylthiobutyrate (KMTB), the alpha-ketoacid precursor of methionine in the methionine recycle pathway. Ni-containing acireductone dioxygenase (Ni-ARD) produces methylthiopropionate, carbon monoxide and formate, and does not lie on the methionine recycle pathway.</text>
</comment>
<dbReference type="UniPathway" id="UPA00904">
    <property type="reaction ID" value="UER00878"/>
</dbReference>
<keyword evidence="6 9" id="KW-0560">Oxidoreductase</keyword>
<keyword evidence="7 9" id="KW-0408">Iron</keyword>
<evidence type="ECO:0000256" key="2">
    <source>
        <dbReference type="ARBA" id="ARBA00022596"/>
    </source>
</evidence>
<evidence type="ECO:0000256" key="1">
    <source>
        <dbReference type="ARBA" id="ARBA00000428"/>
    </source>
</evidence>
<proteinExistence type="inferred from homology"/>
<dbReference type="InterPro" id="IPR023956">
    <property type="entry name" value="ARD_bac"/>
</dbReference>
<feature type="binding site" evidence="9">
    <location>
        <position position="93"/>
    </location>
    <ligand>
        <name>Fe(2+)</name>
        <dbReference type="ChEBI" id="CHEBI:29033"/>
    </ligand>
</feature>